<reference evidence="2 3" key="1">
    <citation type="submission" date="2018-02" db="EMBL/GenBank/DDBJ databases">
        <title>Draft genome sequence of Streptococcus oricebi CCUG 70868T type strain.</title>
        <authorList>
            <person name="Mendez V."/>
            <person name="Salva-Serra F."/>
            <person name="Jaen-Luchoro D."/>
            <person name="Gonzales-Siles L."/>
            <person name="Karlsson R."/>
            <person name="Engstrom-Jakobsson H."/>
            <person name="Busquets A."/>
            <person name="Gomila M."/>
            <person name="Pineiro-Iglesias B."/>
            <person name="Bennasar-Figueras A."/>
            <person name="Seeger M."/>
            <person name="Moore E."/>
        </authorList>
    </citation>
    <scope>NUCLEOTIDE SEQUENCE [LARGE SCALE GENOMIC DNA]</scope>
    <source>
        <strain evidence="2 3">CCUG 70868</strain>
    </source>
</reference>
<feature type="transmembrane region" description="Helical" evidence="1">
    <location>
        <begin position="7"/>
        <end position="27"/>
    </location>
</feature>
<keyword evidence="1" id="KW-1133">Transmembrane helix</keyword>
<keyword evidence="1" id="KW-0472">Membrane</keyword>
<dbReference type="EMBL" id="PRDG01000005">
    <property type="protein sequence ID" value="MBP2623918.1"/>
    <property type="molecule type" value="Genomic_DNA"/>
</dbReference>
<sequence length="173" mass="20011">MKKKPIYLYVLVIISSVLSLLGVFSYFTASPKKPEADQLKMMGLDKQQASQYQTFLDKSFTQFHNPLALLLIICSLVILGASIYFLFFKKDLLWAHLAYSAYLIFGLLELIYNRILSGQVLAYLTIPQLKELQIQVENVAYIFSLVFQSLFLAIVLFKLWRQQRILEQEEVSV</sequence>
<evidence type="ECO:0000256" key="1">
    <source>
        <dbReference type="SAM" id="Phobius"/>
    </source>
</evidence>
<name>A0ABS5B506_9STRE</name>
<evidence type="ECO:0000313" key="2">
    <source>
        <dbReference type="EMBL" id="MBP2623918.1"/>
    </source>
</evidence>
<dbReference type="RefSeq" id="WP_209628425.1">
    <property type="nucleotide sequence ID" value="NZ_PRDG01000005.1"/>
</dbReference>
<evidence type="ECO:0008006" key="4">
    <source>
        <dbReference type="Google" id="ProtNLM"/>
    </source>
</evidence>
<evidence type="ECO:0000313" key="3">
    <source>
        <dbReference type="Proteomes" id="UP001519296"/>
    </source>
</evidence>
<proteinExistence type="predicted"/>
<feature type="transmembrane region" description="Helical" evidence="1">
    <location>
        <begin position="67"/>
        <end position="87"/>
    </location>
</feature>
<keyword evidence="1" id="KW-0812">Transmembrane</keyword>
<feature type="transmembrane region" description="Helical" evidence="1">
    <location>
        <begin position="99"/>
        <end position="126"/>
    </location>
</feature>
<feature type="transmembrane region" description="Helical" evidence="1">
    <location>
        <begin position="138"/>
        <end position="157"/>
    </location>
</feature>
<gene>
    <name evidence="2" type="ORF">C4K46_08210</name>
</gene>
<comment type="caution">
    <text evidence="2">The sequence shown here is derived from an EMBL/GenBank/DDBJ whole genome shotgun (WGS) entry which is preliminary data.</text>
</comment>
<dbReference type="Proteomes" id="UP001519296">
    <property type="component" value="Unassembled WGS sequence"/>
</dbReference>
<keyword evidence="3" id="KW-1185">Reference proteome</keyword>
<organism evidence="2 3">
    <name type="scientific">Streptococcus oricebi</name>
    <dbReference type="NCBI Taxonomy" id="1547447"/>
    <lineage>
        <taxon>Bacteria</taxon>
        <taxon>Bacillati</taxon>
        <taxon>Bacillota</taxon>
        <taxon>Bacilli</taxon>
        <taxon>Lactobacillales</taxon>
        <taxon>Streptococcaceae</taxon>
        <taxon>Streptococcus</taxon>
    </lineage>
</organism>
<protein>
    <recommendedName>
        <fullName evidence="4">ABC transporter permease</fullName>
    </recommendedName>
</protein>
<accession>A0ABS5B506</accession>